<feature type="compositionally biased region" description="Polar residues" evidence="1">
    <location>
        <begin position="39"/>
        <end position="51"/>
    </location>
</feature>
<sequence>MTEQVWPDEKKTATVSDDSRDDNPQVHSNSINYHGELTFSGQATWPNSRGTQPRRAVSGAQDALPEGGGEYNIRFVTGLEPDHSQNLPKICPESARNPSRAIRKLSHAGLASPRYLSRHLTPI</sequence>
<comment type="caution">
    <text evidence="2">The sequence shown here is derived from an EMBL/GenBank/DDBJ whole genome shotgun (WGS) entry which is preliminary data.</text>
</comment>
<proteinExistence type="predicted"/>
<evidence type="ECO:0000256" key="1">
    <source>
        <dbReference type="SAM" id="MobiDB-lite"/>
    </source>
</evidence>
<organism evidence="2 3">
    <name type="scientific">Elysia crispata</name>
    <name type="common">lettuce slug</name>
    <dbReference type="NCBI Taxonomy" id="231223"/>
    <lineage>
        <taxon>Eukaryota</taxon>
        <taxon>Metazoa</taxon>
        <taxon>Spiralia</taxon>
        <taxon>Lophotrochozoa</taxon>
        <taxon>Mollusca</taxon>
        <taxon>Gastropoda</taxon>
        <taxon>Heterobranchia</taxon>
        <taxon>Euthyneura</taxon>
        <taxon>Panpulmonata</taxon>
        <taxon>Sacoglossa</taxon>
        <taxon>Placobranchoidea</taxon>
        <taxon>Plakobranchidae</taxon>
        <taxon>Elysia</taxon>
    </lineage>
</organism>
<dbReference type="EMBL" id="JAWDGP010001056">
    <property type="protein sequence ID" value="KAK3795450.1"/>
    <property type="molecule type" value="Genomic_DNA"/>
</dbReference>
<gene>
    <name evidence="2" type="ORF">RRG08_045440</name>
</gene>
<reference evidence="2" key="1">
    <citation type="journal article" date="2023" name="G3 (Bethesda)">
        <title>A reference genome for the long-term kleptoplast-retaining sea slug Elysia crispata morphotype clarki.</title>
        <authorList>
            <person name="Eastman K.E."/>
            <person name="Pendleton A.L."/>
            <person name="Shaikh M.A."/>
            <person name="Suttiyut T."/>
            <person name="Ogas R."/>
            <person name="Tomko P."/>
            <person name="Gavelis G."/>
            <person name="Widhalm J.R."/>
            <person name="Wisecaver J.H."/>
        </authorList>
    </citation>
    <scope>NUCLEOTIDE SEQUENCE</scope>
    <source>
        <strain evidence="2">ECLA1</strain>
    </source>
</reference>
<dbReference type="AlphaFoldDB" id="A0AAE1E6K1"/>
<evidence type="ECO:0000313" key="3">
    <source>
        <dbReference type="Proteomes" id="UP001283361"/>
    </source>
</evidence>
<dbReference type="Proteomes" id="UP001283361">
    <property type="component" value="Unassembled WGS sequence"/>
</dbReference>
<keyword evidence="3" id="KW-1185">Reference proteome</keyword>
<protein>
    <submittedName>
        <fullName evidence="2">Uncharacterized protein</fullName>
    </submittedName>
</protein>
<evidence type="ECO:0000313" key="2">
    <source>
        <dbReference type="EMBL" id="KAK3795450.1"/>
    </source>
</evidence>
<name>A0AAE1E6K1_9GAST</name>
<feature type="region of interest" description="Disordered" evidence="1">
    <location>
        <begin position="1"/>
        <end position="68"/>
    </location>
</feature>
<feature type="compositionally biased region" description="Basic and acidic residues" evidence="1">
    <location>
        <begin position="7"/>
        <end position="24"/>
    </location>
</feature>
<accession>A0AAE1E6K1</accession>